<dbReference type="PANTHER" id="PTHR12304:SF4">
    <property type="entry name" value="URIDINE NUCLEOSIDASE"/>
    <property type="match status" value="1"/>
</dbReference>
<dbReference type="InterPro" id="IPR001910">
    <property type="entry name" value="Inosine/uridine_hydrolase_dom"/>
</dbReference>
<sequence>MGEYRDDSAEELRRHWQTMSALSSALPSSGLGVLAERLNVDGPWPDDLTESPMILDTDIGSDPDDALAVAAAARQLPQLALVLTTEQTDWPQARARYARWLMNSLGRTEVPVVAGVNLPSTENYYIYGLIPDLIPPQPRDVIGAVREVCRIHDGPVRWVGLGPLSNVRLVLEHAPDLVGRLRITQLGGALRHPDARDAEPNIRRDVSAARAVLKAVHCKKLSQPQFIGAETASNLSVDVTQEHGLYAMLSAPNVPVWAQILVDHLDQWFKVGPSGNMQHAALTLSAAMGLPFVEYKRMLVAVDKAGRTNVSRAGTAVRWSVRADYEAFMSWLSCVLNPQIPNSSLMLSLCES</sequence>
<evidence type="ECO:0000256" key="1">
    <source>
        <dbReference type="ARBA" id="ARBA00022801"/>
    </source>
</evidence>
<keyword evidence="2" id="KW-0326">Glycosidase</keyword>
<dbReference type="Pfam" id="PF01156">
    <property type="entry name" value="IU_nuc_hydro"/>
    <property type="match status" value="1"/>
</dbReference>
<name>A0ABY9UD73_STRVL</name>
<dbReference type="EMBL" id="CP134213">
    <property type="protein sequence ID" value="WND18186.1"/>
    <property type="molecule type" value="Genomic_DNA"/>
</dbReference>
<dbReference type="GO" id="GO:0016787">
    <property type="term" value="F:hydrolase activity"/>
    <property type="evidence" value="ECO:0007669"/>
    <property type="project" value="UniProtKB-KW"/>
</dbReference>
<dbReference type="PANTHER" id="PTHR12304">
    <property type="entry name" value="INOSINE-URIDINE PREFERRING NUCLEOSIDE HYDROLASE"/>
    <property type="match status" value="1"/>
</dbReference>
<accession>A0ABY9UD73</accession>
<reference evidence="4 5" key="1">
    <citation type="submission" date="2023-09" db="EMBL/GenBank/DDBJ databases">
        <title>The genome sequence of Streptomyces anthocyanicus.</title>
        <authorList>
            <person name="Mo P."/>
        </authorList>
    </citation>
    <scope>NUCLEOTIDE SEQUENCE [LARGE SCALE GENOMIC DNA]</scope>
    <source>
        <strain evidence="4 5">JCM 4387</strain>
    </source>
</reference>
<dbReference type="Proteomes" id="UP001249394">
    <property type="component" value="Chromosome"/>
</dbReference>
<dbReference type="InterPro" id="IPR036452">
    <property type="entry name" value="Ribo_hydro-like"/>
</dbReference>
<protein>
    <submittedName>
        <fullName evidence="4">Nucleoside hydrolase</fullName>
    </submittedName>
</protein>
<keyword evidence="1 4" id="KW-0378">Hydrolase</keyword>
<dbReference type="SUPFAM" id="SSF53590">
    <property type="entry name" value="Nucleoside hydrolase"/>
    <property type="match status" value="1"/>
</dbReference>
<dbReference type="Gene3D" id="3.90.245.10">
    <property type="entry name" value="Ribonucleoside hydrolase-like"/>
    <property type="match status" value="1"/>
</dbReference>
<proteinExistence type="predicted"/>
<feature type="domain" description="Inosine/uridine-preferring nucleoside hydrolase" evidence="3">
    <location>
        <begin position="53"/>
        <end position="328"/>
    </location>
</feature>
<organism evidence="4 5">
    <name type="scientific">Streptomyces violaceus</name>
    <name type="common">Streptomyces venezuelae</name>
    <dbReference type="NCBI Taxonomy" id="1936"/>
    <lineage>
        <taxon>Bacteria</taxon>
        <taxon>Bacillati</taxon>
        <taxon>Actinomycetota</taxon>
        <taxon>Actinomycetes</taxon>
        <taxon>Kitasatosporales</taxon>
        <taxon>Streptomycetaceae</taxon>
        <taxon>Streptomyces</taxon>
    </lineage>
</organism>
<evidence type="ECO:0000256" key="2">
    <source>
        <dbReference type="ARBA" id="ARBA00023295"/>
    </source>
</evidence>
<keyword evidence="5" id="KW-1185">Reference proteome</keyword>
<evidence type="ECO:0000259" key="3">
    <source>
        <dbReference type="Pfam" id="PF01156"/>
    </source>
</evidence>
<evidence type="ECO:0000313" key="4">
    <source>
        <dbReference type="EMBL" id="WND18186.1"/>
    </source>
</evidence>
<evidence type="ECO:0000313" key="5">
    <source>
        <dbReference type="Proteomes" id="UP001249394"/>
    </source>
</evidence>
<dbReference type="InterPro" id="IPR023186">
    <property type="entry name" value="IUNH"/>
</dbReference>
<gene>
    <name evidence="4" type="ORF">RI060_12930</name>
</gene>